<evidence type="ECO:0000256" key="6">
    <source>
        <dbReference type="ARBA" id="ARBA00023242"/>
    </source>
</evidence>
<protein>
    <submittedName>
        <fullName evidence="11">DNA damage response protein RcaA</fullName>
    </submittedName>
</protein>
<gene>
    <name evidence="11" type="ORF">ISF_05239</name>
</gene>
<dbReference type="InterPro" id="IPR043014">
    <property type="entry name" value="Nibrin_BRCT2_sf"/>
</dbReference>
<feature type="domain" description="FHA" evidence="10">
    <location>
        <begin position="311"/>
        <end position="374"/>
    </location>
</feature>
<keyword evidence="5" id="KW-0234">DNA repair</keyword>
<dbReference type="Pfam" id="PF00498">
    <property type="entry name" value="FHA"/>
    <property type="match status" value="1"/>
</dbReference>
<evidence type="ECO:0000256" key="4">
    <source>
        <dbReference type="ARBA" id="ARBA00022763"/>
    </source>
</evidence>
<evidence type="ECO:0000256" key="5">
    <source>
        <dbReference type="ARBA" id="ARBA00023204"/>
    </source>
</evidence>
<dbReference type="InterPro" id="IPR032429">
    <property type="entry name" value="Nibrin_BRCT2"/>
</dbReference>
<dbReference type="Proteomes" id="UP000076744">
    <property type="component" value="Unassembled WGS sequence"/>
</dbReference>
<dbReference type="InterPro" id="IPR040227">
    <property type="entry name" value="Nibrin-rel"/>
</dbReference>
<reference evidence="11 12" key="1">
    <citation type="journal article" date="2016" name="Genome Biol. Evol.">
        <title>Divergent and convergent evolution of fungal pathogenicity.</title>
        <authorList>
            <person name="Shang Y."/>
            <person name="Xiao G."/>
            <person name="Zheng P."/>
            <person name="Cen K."/>
            <person name="Zhan S."/>
            <person name="Wang C."/>
        </authorList>
    </citation>
    <scope>NUCLEOTIDE SEQUENCE [LARGE SCALE GENOMIC DNA]</scope>
    <source>
        <strain evidence="11 12">ARSEF 2679</strain>
    </source>
</reference>
<evidence type="ECO:0000256" key="8">
    <source>
        <dbReference type="SAM" id="MobiDB-lite"/>
    </source>
</evidence>
<feature type="region of interest" description="Disordered" evidence="8">
    <location>
        <begin position="924"/>
        <end position="1062"/>
    </location>
</feature>
<keyword evidence="9" id="KW-0812">Transmembrane</keyword>
<dbReference type="STRING" id="1081104.A0A167V531"/>
<keyword evidence="3" id="KW-0158">Chromosome</keyword>
<keyword evidence="9" id="KW-1133">Transmembrane helix</keyword>
<dbReference type="SMART" id="SM00240">
    <property type="entry name" value="FHA"/>
    <property type="match status" value="1"/>
</dbReference>
<dbReference type="GO" id="GO:0005694">
    <property type="term" value="C:chromosome"/>
    <property type="evidence" value="ECO:0007669"/>
    <property type="project" value="UniProtKB-SubCell"/>
</dbReference>
<feature type="compositionally biased region" description="Low complexity" evidence="8">
    <location>
        <begin position="998"/>
        <end position="1016"/>
    </location>
</feature>
<feature type="compositionally biased region" description="Polar residues" evidence="8">
    <location>
        <begin position="189"/>
        <end position="210"/>
    </location>
</feature>
<keyword evidence="12" id="KW-1185">Reference proteome</keyword>
<dbReference type="PANTHER" id="PTHR12162">
    <property type="entry name" value="NIBRIN-RELATED"/>
    <property type="match status" value="1"/>
</dbReference>
<dbReference type="InterPro" id="IPR036420">
    <property type="entry name" value="BRCT_dom_sf"/>
</dbReference>
<dbReference type="GO" id="GO:0030870">
    <property type="term" value="C:Mre11 complex"/>
    <property type="evidence" value="ECO:0007669"/>
    <property type="project" value="InterPro"/>
</dbReference>
<keyword evidence="6" id="KW-0539">Nucleus</keyword>
<feature type="transmembrane region" description="Helical" evidence="9">
    <location>
        <begin position="225"/>
        <end position="248"/>
    </location>
</feature>
<evidence type="ECO:0000256" key="2">
    <source>
        <dbReference type="ARBA" id="ARBA00004286"/>
    </source>
</evidence>
<proteinExistence type="inferred from homology"/>
<dbReference type="GO" id="GO:0000724">
    <property type="term" value="P:double-strand break repair via homologous recombination"/>
    <property type="evidence" value="ECO:0007669"/>
    <property type="project" value="TreeGrafter"/>
</dbReference>
<dbReference type="CDD" id="cd12087">
    <property type="entry name" value="TM_EGFR-like"/>
    <property type="match status" value="1"/>
</dbReference>
<feature type="region of interest" description="Disordered" evidence="8">
    <location>
        <begin position="189"/>
        <end position="218"/>
    </location>
</feature>
<dbReference type="PANTHER" id="PTHR12162:SF0">
    <property type="entry name" value="NIBRIN"/>
    <property type="match status" value="1"/>
</dbReference>
<comment type="caution">
    <text evidence="11">The sequence shown here is derived from an EMBL/GenBank/DDBJ whole genome shotgun (WGS) entry which is preliminary data.</text>
</comment>
<feature type="compositionally biased region" description="Basic residues" evidence="8">
    <location>
        <begin position="688"/>
        <end position="700"/>
    </location>
</feature>
<dbReference type="GO" id="GO:0003684">
    <property type="term" value="F:damaged DNA binding"/>
    <property type="evidence" value="ECO:0007669"/>
    <property type="project" value="TreeGrafter"/>
</dbReference>
<dbReference type="GeneID" id="30021531"/>
<evidence type="ECO:0000256" key="9">
    <source>
        <dbReference type="SAM" id="Phobius"/>
    </source>
</evidence>
<feature type="region of interest" description="Disordered" evidence="8">
    <location>
        <begin position="654"/>
        <end position="748"/>
    </location>
</feature>
<evidence type="ECO:0000313" key="12">
    <source>
        <dbReference type="Proteomes" id="UP000076744"/>
    </source>
</evidence>
<dbReference type="SUPFAM" id="SSF49879">
    <property type="entry name" value="SMAD/FHA domain"/>
    <property type="match status" value="1"/>
</dbReference>
<accession>A0A167V531</accession>
<comment type="similarity">
    <text evidence="7">Belongs to the Nibrin family.</text>
</comment>
<evidence type="ECO:0000313" key="11">
    <source>
        <dbReference type="EMBL" id="OAA62230.1"/>
    </source>
</evidence>
<dbReference type="AlphaFoldDB" id="A0A167V531"/>
<dbReference type="Gene3D" id="3.40.50.10980">
    <property type="entry name" value="Nibrin, BRCT2 domain"/>
    <property type="match status" value="1"/>
</dbReference>
<name>A0A167V531_CORFA</name>
<dbReference type="OrthoDB" id="552194at2759"/>
<comment type="subcellular location">
    <subcellularLocation>
        <location evidence="2">Chromosome</location>
    </subcellularLocation>
    <subcellularLocation>
        <location evidence="1">Nucleus</location>
    </subcellularLocation>
</comment>
<keyword evidence="4" id="KW-0227">DNA damage</keyword>
<keyword evidence="9" id="KW-0472">Membrane</keyword>
<dbReference type="InterPro" id="IPR008984">
    <property type="entry name" value="SMAD_FHA_dom_sf"/>
</dbReference>
<dbReference type="EMBL" id="AZHB01000012">
    <property type="protein sequence ID" value="OAA62230.1"/>
    <property type="molecule type" value="Genomic_DNA"/>
</dbReference>
<dbReference type="CDD" id="cd22667">
    <property type="entry name" value="FHA_NBN"/>
    <property type="match status" value="1"/>
</dbReference>
<dbReference type="Gene3D" id="3.40.50.10190">
    <property type="entry name" value="BRCT domain"/>
    <property type="match status" value="1"/>
</dbReference>
<organism evidence="11 12">
    <name type="scientific">Cordyceps fumosorosea (strain ARSEF 2679)</name>
    <name type="common">Isaria fumosorosea</name>
    <dbReference type="NCBI Taxonomy" id="1081104"/>
    <lineage>
        <taxon>Eukaryota</taxon>
        <taxon>Fungi</taxon>
        <taxon>Dikarya</taxon>
        <taxon>Ascomycota</taxon>
        <taxon>Pezizomycotina</taxon>
        <taxon>Sordariomycetes</taxon>
        <taxon>Hypocreomycetidae</taxon>
        <taxon>Hypocreales</taxon>
        <taxon>Cordycipitaceae</taxon>
        <taxon>Cordyceps</taxon>
    </lineage>
</organism>
<dbReference type="Gene3D" id="2.60.200.20">
    <property type="match status" value="1"/>
</dbReference>
<sequence length="1062" mass="114856">MSSKSTSNAKSTSTSTLPPLHSFPSSWTAPTSCFASTNYYRVLYADGGAKFFSNMYGTPTPVFTGNTPSGDCFPPSFTINVPYLTDGSACPAGYTRACATAGSAKPGESAAVSTITCCPSVTGNAFSFMCKDNEYGCHATATASGIVWTGVVTDLGVTPATEAPVTRTPSTKEGIEAWGIKFLSVAPGSTATSIPTPSQNASDTDNQGTPSADSSAGSGGLSGGAIAGIVVGSIAGVALLVVGAFLLYRRKKSRYGPDYHAPAPGKYPNQPGGDDPMNQPSSVGSPAPTHGQLGSSYQPSRRLWLRPGKTYLFGRTVAEAGQLAISHNTISRKHLTITIDPVSDGDALHPSRRSKITIEDLATKIGTLVNGKKLKGTKYVVDNGQDVEMTMGKCPNKFCLTWRPAAFTFSFSSKELQAKPFGALRSRFEQLDIKLLADYNIDFTTHVVAKKRNTAKGLQALINGRFIVTESFLDAVMQAAEPVDDGNGSQTCALEQNFDESWPDPMKHLPPRGGEPFEHSDEIYTPDTGRLDVFDGYTFIFYDPTQYNNLLAPITNGGGKALVETVKPGETSSDDFVRYVKGVAGEKGLGSFDDGSEGKGVVVVRYLPTKGEHVQWYTQFITTVSLRLDHRPIEQNEFLEAILTKDASMLRRPLEVEEQSGTSVIPSQAPPPAEDSSAAAVEPEPSTRRPRMRKPVKRRFMGFDDGSDIEMDEAKLSAVEAPPPPPPNEPVEEGGLFVSQENDIPPDYDSNVTQKRAALAEDDLMEGMAPAAARFKRQRIAMGNDFAPVTRESPPQELQKPIKKEKKEINILAEAARHRQEQEARARAEQEDLAQLPADIDLGEIRRLNIVEDIELRKPESTIRSRDQDIADGRWDPKWNGIKNFKKFRRRGELVGRQPARTIITVDEVQSKKFGVGDNYWLEEDSVPRTNSGGSRFQPAPRGESPPPISEMSSSLSRNAKKASQPAADEDSDDANSEEGEDSQPPRGSYSRRAGAQATAGSRGSRSQSSAQTSQSLGKRAAPSTLSGQSSKRQRPPPPPIQVDDSEEDSDDELKFKFGKRR</sequence>
<evidence type="ECO:0000256" key="3">
    <source>
        <dbReference type="ARBA" id="ARBA00022454"/>
    </source>
</evidence>
<feature type="region of interest" description="Disordered" evidence="8">
    <location>
        <begin position="257"/>
        <end position="299"/>
    </location>
</feature>
<dbReference type="GO" id="GO:0007095">
    <property type="term" value="P:mitotic G2 DNA damage checkpoint signaling"/>
    <property type="evidence" value="ECO:0007669"/>
    <property type="project" value="InterPro"/>
</dbReference>
<dbReference type="PROSITE" id="PS50006">
    <property type="entry name" value="FHA_DOMAIN"/>
    <property type="match status" value="1"/>
</dbReference>
<evidence type="ECO:0000259" key="10">
    <source>
        <dbReference type="PROSITE" id="PS50006"/>
    </source>
</evidence>
<dbReference type="Pfam" id="PF16508">
    <property type="entry name" value="NIBRIN_BRCT_II"/>
    <property type="match status" value="1"/>
</dbReference>
<evidence type="ECO:0000256" key="7">
    <source>
        <dbReference type="ARBA" id="ARBA00044757"/>
    </source>
</evidence>
<feature type="compositionally biased region" description="Acidic residues" evidence="8">
    <location>
        <begin position="968"/>
        <end position="982"/>
    </location>
</feature>
<dbReference type="InterPro" id="IPR000253">
    <property type="entry name" value="FHA_dom"/>
</dbReference>
<dbReference type="RefSeq" id="XP_018703980.1">
    <property type="nucleotide sequence ID" value="XM_018848844.1"/>
</dbReference>
<evidence type="ECO:0000256" key="1">
    <source>
        <dbReference type="ARBA" id="ARBA00004123"/>
    </source>
</evidence>
<feature type="compositionally biased region" description="Low complexity" evidence="8">
    <location>
        <begin position="674"/>
        <end position="684"/>
    </location>
</feature>